<evidence type="ECO:0000313" key="3">
    <source>
        <dbReference type="EMBL" id="KIM26919.1"/>
    </source>
</evidence>
<feature type="transmembrane region" description="Helical" evidence="2">
    <location>
        <begin position="100"/>
        <end position="118"/>
    </location>
</feature>
<organism evidence="3 4">
    <name type="scientific">Serendipita vermifera MAFF 305830</name>
    <dbReference type="NCBI Taxonomy" id="933852"/>
    <lineage>
        <taxon>Eukaryota</taxon>
        <taxon>Fungi</taxon>
        <taxon>Dikarya</taxon>
        <taxon>Basidiomycota</taxon>
        <taxon>Agaricomycotina</taxon>
        <taxon>Agaricomycetes</taxon>
        <taxon>Sebacinales</taxon>
        <taxon>Serendipitaceae</taxon>
        <taxon>Serendipita</taxon>
    </lineage>
</organism>
<evidence type="ECO:0000313" key="4">
    <source>
        <dbReference type="Proteomes" id="UP000054097"/>
    </source>
</evidence>
<evidence type="ECO:0000256" key="1">
    <source>
        <dbReference type="SAM" id="MobiDB-lite"/>
    </source>
</evidence>
<feature type="transmembrane region" description="Helical" evidence="2">
    <location>
        <begin position="297"/>
        <end position="315"/>
    </location>
</feature>
<protein>
    <submittedName>
        <fullName evidence="3">Uncharacterized protein</fullName>
    </submittedName>
</protein>
<gene>
    <name evidence="3" type="ORF">M408DRAFT_330291</name>
</gene>
<dbReference type="OrthoDB" id="3231834at2759"/>
<dbReference type="Proteomes" id="UP000054097">
    <property type="component" value="Unassembled WGS sequence"/>
</dbReference>
<feature type="region of interest" description="Disordered" evidence="1">
    <location>
        <begin position="1"/>
        <end position="24"/>
    </location>
</feature>
<keyword evidence="4" id="KW-1185">Reference proteome</keyword>
<reference evidence="3 4" key="1">
    <citation type="submission" date="2014-04" db="EMBL/GenBank/DDBJ databases">
        <authorList>
            <consortium name="DOE Joint Genome Institute"/>
            <person name="Kuo A."/>
            <person name="Zuccaro A."/>
            <person name="Kohler A."/>
            <person name="Nagy L.G."/>
            <person name="Floudas D."/>
            <person name="Copeland A."/>
            <person name="Barry K.W."/>
            <person name="Cichocki N."/>
            <person name="Veneault-Fourrey C."/>
            <person name="LaButti K."/>
            <person name="Lindquist E.A."/>
            <person name="Lipzen A."/>
            <person name="Lundell T."/>
            <person name="Morin E."/>
            <person name="Murat C."/>
            <person name="Sun H."/>
            <person name="Tunlid A."/>
            <person name="Henrissat B."/>
            <person name="Grigoriev I.V."/>
            <person name="Hibbett D.S."/>
            <person name="Martin F."/>
            <person name="Nordberg H.P."/>
            <person name="Cantor M.N."/>
            <person name="Hua S.X."/>
        </authorList>
    </citation>
    <scope>NUCLEOTIDE SEQUENCE [LARGE SCALE GENOMIC DNA]</scope>
    <source>
        <strain evidence="3 4">MAFF 305830</strain>
    </source>
</reference>
<dbReference type="HOGENOM" id="CLU_806779_0_0_1"/>
<feature type="transmembrane region" description="Helical" evidence="2">
    <location>
        <begin position="211"/>
        <end position="232"/>
    </location>
</feature>
<keyword evidence="2" id="KW-0472">Membrane</keyword>
<keyword evidence="2" id="KW-0812">Transmembrane</keyword>
<name>A0A0C3B3Y9_SERVB</name>
<proteinExistence type="predicted"/>
<feature type="transmembrane region" description="Helical" evidence="2">
    <location>
        <begin position="244"/>
        <end position="260"/>
    </location>
</feature>
<feature type="transmembrane region" description="Helical" evidence="2">
    <location>
        <begin position="163"/>
        <end position="183"/>
    </location>
</feature>
<keyword evidence="2" id="KW-1133">Transmembrane helix</keyword>
<dbReference type="AlphaFoldDB" id="A0A0C3B3Y9"/>
<dbReference type="EMBL" id="KN824302">
    <property type="protein sequence ID" value="KIM26919.1"/>
    <property type="molecule type" value="Genomic_DNA"/>
</dbReference>
<feature type="transmembrane region" description="Helical" evidence="2">
    <location>
        <begin position="321"/>
        <end position="343"/>
    </location>
</feature>
<accession>A0A0C3B3Y9</accession>
<sequence>MNSNGTDARQPLLNDHRAGYDGASHSRSAVSSLLDAGHRNHIHAVKQEEAIPEGKVRFRQIIASIGILLSAGAKIAHMVIQYRNHEVDKDWFIPVPGMLIIYWLAAYALQIDYVYMLGHPPKPEDPPAYSTVRAIAFKNVPKFFVAHLSLFLWQLFAILNLPILSFVSVTLSFFILIDLYNAVHRLWREHGVYHGDAAQSPSFLQGPASSLLVFVAIVHMPSALIVLITTYYPNANLDAIEWPLAWWMFFINLFGSYFATRTGYSIKRANESNTALQLNIANEEGVEQRTTPKTVPVDLAAVIGLFWASLAVAAGTGSVNWGPVMVIGYIGAMWQALALFGGLV</sequence>
<reference evidence="4" key="2">
    <citation type="submission" date="2015-01" db="EMBL/GenBank/DDBJ databases">
        <title>Evolutionary Origins and Diversification of the Mycorrhizal Mutualists.</title>
        <authorList>
            <consortium name="DOE Joint Genome Institute"/>
            <consortium name="Mycorrhizal Genomics Consortium"/>
            <person name="Kohler A."/>
            <person name="Kuo A."/>
            <person name="Nagy L.G."/>
            <person name="Floudas D."/>
            <person name="Copeland A."/>
            <person name="Barry K.W."/>
            <person name="Cichocki N."/>
            <person name="Veneault-Fourrey C."/>
            <person name="LaButti K."/>
            <person name="Lindquist E.A."/>
            <person name="Lipzen A."/>
            <person name="Lundell T."/>
            <person name="Morin E."/>
            <person name="Murat C."/>
            <person name="Riley R."/>
            <person name="Ohm R."/>
            <person name="Sun H."/>
            <person name="Tunlid A."/>
            <person name="Henrissat B."/>
            <person name="Grigoriev I.V."/>
            <person name="Hibbett D.S."/>
            <person name="Martin F."/>
        </authorList>
    </citation>
    <scope>NUCLEOTIDE SEQUENCE [LARGE SCALE GENOMIC DNA]</scope>
    <source>
        <strain evidence="4">MAFF 305830</strain>
    </source>
</reference>
<evidence type="ECO:0000256" key="2">
    <source>
        <dbReference type="SAM" id="Phobius"/>
    </source>
</evidence>